<accession>A3IHB1</accession>
<comment type="caution">
    <text evidence="2">The sequence shown here is derived from an EMBL/GenBank/DDBJ whole genome shotgun (WGS) entry which is preliminary data.</text>
</comment>
<dbReference type="eggNOG" id="ENOG502ZU7E">
    <property type="taxonomic scope" value="Bacteria"/>
</dbReference>
<sequence>MKIPLTLLTTLVSASVIMANSADAQDYSRSSSRDFDNCDYGNYMMTNNGRCVDLSGDDSNRYNFYEQKFFTALKNAGISISYESCEAGLLGYYQPDYNRMTMCQNNRQDFNLYIETLAHESWHVVQDCAAGLNNGVVVPIMNADSSTFRSILASLGSADWESLNLYEPQDLPYEGEAFLMEKHPDKVLQALNNCAARR</sequence>
<evidence type="ECO:0000313" key="3">
    <source>
        <dbReference type="Proteomes" id="UP000003781"/>
    </source>
</evidence>
<keyword evidence="3" id="KW-1185">Reference proteome</keyword>
<dbReference type="OrthoDB" id="427611at2"/>
<organism evidence="2 3">
    <name type="scientific">Crocosphaera chwakensis CCY0110</name>
    <dbReference type="NCBI Taxonomy" id="391612"/>
    <lineage>
        <taxon>Bacteria</taxon>
        <taxon>Bacillati</taxon>
        <taxon>Cyanobacteriota</taxon>
        <taxon>Cyanophyceae</taxon>
        <taxon>Oscillatoriophycideae</taxon>
        <taxon>Chroococcales</taxon>
        <taxon>Aphanothecaceae</taxon>
        <taxon>Crocosphaera</taxon>
        <taxon>Crocosphaera chwakensis</taxon>
    </lineage>
</organism>
<gene>
    <name evidence="2" type="ORF">CY0110_10772</name>
</gene>
<feature type="signal peptide" evidence="1">
    <location>
        <begin position="1"/>
        <end position="24"/>
    </location>
</feature>
<evidence type="ECO:0000256" key="1">
    <source>
        <dbReference type="SAM" id="SignalP"/>
    </source>
</evidence>
<proteinExistence type="predicted"/>
<feature type="chain" id="PRO_5002653089" evidence="1">
    <location>
        <begin position="25"/>
        <end position="198"/>
    </location>
</feature>
<keyword evidence="1" id="KW-0732">Signal</keyword>
<dbReference type="AlphaFoldDB" id="A3IHB1"/>
<dbReference type="EMBL" id="AAXW01000001">
    <property type="protein sequence ID" value="EAZ94353.1"/>
    <property type="molecule type" value="Genomic_DNA"/>
</dbReference>
<name>A3IHB1_9CHRO</name>
<dbReference type="Proteomes" id="UP000003781">
    <property type="component" value="Unassembled WGS sequence"/>
</dbReference>
<evidence type="ECO:0000313" key="2">
    <source>
        <dbReference type="EMBL" id="EAZ94353.1"/>
    </source>
</evidence>
<protein>
    <submittedName>
        <fullName evidence="2">Uncharacterized protein</fullName>
    </submittedName>
</protein>
<reference evidence="2 3" key="1">
    <citation type="submission" date="2007-03" db="EMBL/GenBank/DDBJ databases">
        <authorList>
            <person name="Stal L."/>
            <person name="Ferriera S."/>
            <person name="Johnson J."/>
            <person name="Kravitz S."/>
            <person name="Beeson K."/>
            <person name="Sutton G."/>
            <person name="Rogers Y.-H."/>
            <person name="Friedman R."/>
            <person name="Frazier M."/>
            <person name="Venter J.C."/>
        </authorList>
    </citation>
    <scope>NUCLEOTIDE SEQUENCE [LARGE SCALE GENOMIC DNA]</scope>
    <source>
        <strain evidence="2 3">CCY0110</strain>
    </source>
</reference>